<dbReference type="RefSeq" id="WP_179931246.1">
    <property type="nucleotide sequence ID" value="NZ_JACCDF010000013.1"/>
</dbReference>
<gene>
    <name evidence="1" type="ORF">HZS81_14575</name>
</gene>
<name>A0A7Z0LN32_9GAMM</name>
<sequence>MATCLVPHHVSIEVVASLARAIQHPMEPLIDAWEASGATHDLLEGATLFDNYGRAVSRLGYAPRSQALVPVDYAIPPFPAYLCRQRAEAYRERAETALAESPGMAASLQEAADKLLEEASIQEYQGSCC</sequence>
<evidence type="ECO:0000313" key="2">
    <source>
        <dbReference type="Proteomes" id="UP000586119"/>
    </source>
</evidence>
<protein>
    <submittedName>
        <fullName evidence="1">Uncharacterized protein</fullName>
    </submittedName>
</protein>
<accession>A0A7Z0LN32</accession>
<dbReference type="AlphaFoldDB" id="A0A7Z0LN32"/>
<keyword evidence="2" id="KW-1185">Reference proteome</keyword>
<proteinExistence type="predicted"/>
<evidence type="ECO:0000313" key="1">
    <source>
        <dbReference type="EMBL" id="NYS61982.1"/>
    </source>
</evidence>
<reference evidence="1 2" key="1">
    <citation type="journal article" date="2015" name="Int. J. Syst. Evol. Microbiol.">
        <title>Halomonas salicampi sp. nov., a halotolerant and alkalitolerant bacterium isolated from a saltern soil.</title>
        <authorList>
            <person name="Lee J.C."/>
            <person name="Kim Y.S."/>
            <person name="Yun B.S."/>
            <person name="Whang K.S."/>
        </authorList>
    </citation>
    <scope>NUCLEOTIDE SEQUENCE [LARGE SCALE GENOMIC DNA]</scope>
    <source>
        <strain evidence="1 2">BH103</strain>
    </source>
</reference>
<dbReference type="Proteomes" id="UP000586119">
    <property type="component" value="Unassembled WGS sequence"/>
</dbReference>
<dbReference type="EMBL" id="JACCDF010000013">
    <property type="protein sequence ID" value="NYS61982.1"/>
    <property type="molecule type" value="Genomic_DNA"/>
</dbReference>
<comment type="caution">
    <text evidence="1">The sequence shown here is derived from an EMBL/GenBank/DDBJ whole genome shotgun (WGS) entry which is preliminary data.</text>
</comment>
<organism evidence="1 2">
    <name type="scientific">Vreelandella salicampi</name>
    <dbReference type="NCBI Taxonomy" id="1449798"/>
    <lineage>
        <taxon>Bacteria</taxon>
        <taxon>Pseudomonadati</taxon>
        <taxon>Pseudomonadota</taxon>
        <taxon>Gammaproteobacteria</taxon>
        <taxon>Oceanospirillales</taxon>
        <taxon>Halomonadaceae</taxon>
        <taxon>Vreelandella</taxon>
    </lineage>
</organism>